<comment type="pathway">
    <text evidence="1">Cofactor biosynthesis; thiamine diphosphate biosynthesis; thiamine diphosphate from thiamine phosphate: step 1/1.</text>
</comment>
<feature type="domain" description="PurM-like C-terminal" evidence="3">
    <location>
        <begin position="150"/>
        <end position="298"/>
    </location>
</feature>
<dbReference type="Pfam" id="PF02769">
    <property type="entry name" value="AIRS_C"/>
    <property type="match status" value="1"/>
</dbReference>
<dbReference type="STRING" id="872970.SAMN04488134_1034"/>
<feature type="binding site" evidence="1">
    <location>
        <position position="43"/>
    </location>
    <ligand>
        <name>Mg(2+)</name>
        <dbReference type="ChEBI" id="CHEBI:18420"/>
        <label>2</label>
    </ligand>
</feature>
<dbReference type="PANTHER" id="PTHR30270">
    <property type="entry name" value="THIAMINE-MONOPHOSPHATE KINASE"/>
    <property type="match status" value="1"/>
</dbReference>
<dbReference type="SUPFAM" id="SSF55326">
    <property type="entry name" value="PurM N-terminal domain-like"/>
    <property type="match status" value="1"/>
</dbReference>
<dbReference type="EC" id="2.7.4.16" evidence="1"/>
<keyword evidence="1" id="KW-0460">Magnesium</keyword>
<dbReference type="GO" id="GO:0000287">
    <property type="term" value="F:magnesium ion binding"/>
    <property type="evidence" value="ECO:0007669"/>
    <property type="project" value="UniProtKB-UniRule"/>
</dbReference>
<dbReference type="EMBL" id="FODJ01000003">
    <property type="protein sequence ID" value="SEN97693.1"/>
    <property type="molecule type" value="Genomic_DNA"/>
</dbReference>
<organism evidence="4 5">
    <name type="scientific">Amphibacillus marinus</name>
    <dbReference type="NCBI Taxonomy" id="872970"/>
    <lineage>
        <taxon>Bacteria</taxon>
        <taxon>Bacillati</taxon>
        <taxon>Bacillota</taxon>
        <taxon>Bacilli</taxon>
        <taxon>Bacillales</taxon>
        <taxon>Bacillaceae</taxon>
        <taxon>Amphibacillus</taxon>
    </lineage>
</organism>
<comment type="catalytic activity">
    <reaction evidence="1">
        <text>thiamine phosphate + ATP = thiamine diphosphate + ADP</text>
        <dbReference type="Rhea" id="RHEA:15913"/>
        <dbReference type="ChEBI" id="CHEBI:30616"/>
        <dbReference type="ChEBI" id="CHEBI:37575"/>
        <dbReference type="ChEBI" id="CHEBI:58937"/>
        <dbReference type="ChEBI" id="CHEBI:456216"/>
        <dbReference type="EC" id="2.7.4.16"/>
    </reaction>
</comment>
<dbReference type="GO" id="GO:0009229">
    <property type="term" value="P:thiamine diphosphate biosynthetic process"/>
    <property type="evidence" value="ECO:0007669"/>
    <property type="project" value="UniProtKB-UniRule"/>
</dbReference>
<keyword evidence="1 4" id="KW-0418">Kinase</keyword>
<keyword evidence="1" id="KW-0067">ATP-binding</keyword>
<comment type="caution">
    <text evidence="1">Lacks conserved residue(s) required for the propagation of feature annotation.</text>
</comment>
<feature type="binding site" evidence="1">
    <location>
        <position position="145"/>
    </location>
    <ligand>
        <name>ATP</name>
        <dbReference type="ChEBI" id="CHEBI:30616"/>
    </ligand>
</feature>
<proteinExistence type="inferred from homology"/>
<feature type="binding site" evidence="1">
    <location>
        <position position="214"/>
    </location>
    <ligand>
        <name>Mg(2+)</name>
        <dbReference type="ChEBI" id="CHEBI:18420"/>
        <label>5</label>
    </ligand>
</feature>
<evidence type="ECO:0000313" key="4">
    <source>
        <dbReference type="EMBL" id="SEN97693.1"/>
    </source>
</evidence>
<feature type="domain" description="PurM-like N-terminal" evidence="2">
    <location>
        <begin position="25"/>
        <end position="137"/>
    </location>
</feature>
<dbReference type="Gene3D" id="3.90.650.10">
    <property type="entry name" value="PurM-like C-terminal domain"/>
    <property type="match status" value="1"/>
</dbReference>
<dbReference type="HAMAP" id="MF_02128">
    <property type="entry name" value="TMP_kinase"/>
    <property type="match status" value="1"/>
</dbReference>
<feature type="binding site" evidence="1">
    <location>
        <position position="261"/>
    </location>
    <ligand>
        <name>substrate</name>
    </ligand>
</feature>
<feature type="binding site" evidence="1">
    <location>
        <position position="72"/>
    </location>
    <ligand>
        <name>Mg(2+)</name>
        <dbReference type="ChEBI" id="CHEBI:18420"/>
        <label>2</label>
    </ligand>
</feature>
<keyword evidence="1" id="KW-0547">Nucleotide-binding</keyword>
<feature type="binding site" evidence="1">
    <location>
        <position position="72"/>
    </location>
    <ligand>
        <name>Mg(2+)</name>
        <dbReference type="ChEBI" id="CHEBI:18420"/>
        <label>3</label>
    </ligand>
</feature>
<dbReference type="InterPro" id="IPR016188">
    <property type="entry name" value="PurM-like_N"/>
</dbReference>
<keyword evidence="1" id="KW-0784">Thiamine biosynthesis</keyword>
<evidence type="ECO:0000259" key="2">
    <source>
        <dbReference type="Pfam" id="PF00586"/>
    </source>
</evidence>
<sequence>MDEFSFIEAIKQPFYRNQQIIRGIGDDAAVFREPYRDVVTAVDTFVEGVHFSRKTMEPFHVGYRILAANLSDMAAMGAEPISYLVAIVVPSSWSDNELKEVYRGLATIAKKYKVDLIGGDTVIGAQFVLTVTINGAVERGKARYRHQMQANDLIFVTGTLGDSAAGLSILLDNKRTNSVETSYLINRHRMPTPRVPFAREMARLRCVALNDISDGISSEANELAQASGLTVYLDENQIPISKALAQFPIGDQQMFKLSGGEDFELLGSIAPSEWDKLKEVAQKSATQLTQIGFVKDESERNGKVFIKSDGDYYRLLEPNGYVHRS</sequence>
<dbReference type="GO" id="GO:0005524">
    <property type="term" value="F:ATP binding"/>
    <property type="evidence" value="ECO:0007669"/>
    <property type="project" value="UniProtKB-UniRule"/>
</dbReference>
<dbReference type="RefSeq" id="WP_091495724.1">
    <property type="nucleotide sequence ID" value="NZ_FODJ01000003.1"/>
</dbReference>
<feature type="binding site" evidence="1">
    <location>
        <position position="102"/>
    </location>
    <ligand>
        <name>ATP</name>
        <dbReference type="ChEBI" id="CHEBI:30616"/>
    </ligand>
</feature>
<protein>
    <recommendedName>
        <fullName evidence="1">Thiamine-monophosphate kinase</fullName>
        <shortName evidence="1">TMP kinase</shortName>
        <shortName evidence="1">Thiamine-phosphate kinase</shortName>
        <ecNumber evidence="1">2.7.4.16</ecNumber>
    </recommendedName>
</protein>
<feature type="binding site" evidence="1">
    <location>
        <position position="43"/>
    </location>
    <ligand>
        <name>Mg(2+)</name>
        <dbReference type="ChEBI" id="CHEBI:18420"/>
        <label>1</label>
    </ligand>
</feature>
<gene>
    <name evidence="1" type="primary">thiL</name>
    <name evidence="4" type="ORF">SAMN04488134_1034</name>
</gene>
<feature type="binding site" evidence="1">
    <location>
        <position position="27"/>
    </location>
    <ligand>
        <name>Mg(2+)</name>
        <dbReference type="ChEBI" id="CHEBI:18420"/>
        <label>4</label>
    </ligand>
</feature>
<dbReference type="PIRSF" id="PIRSF005303">
    <property type="entry name" value="Thiam_monoph_kin"/>
    <property type="match status" value="1"/>
</dbReference>
<evidence type="ECO:0000256" key="1">
    <source>
        <dbReference type="HAMAP-Rule" id="MF_02128"/>
    </source>
</evidence>
<keyword evidence="5" id="KW-1185">Reference proteome</keyword>
<accession>A0A1H8KXT9</accession>
<feature type="binding site" evidence="1">
    <location>
        <position position="211"/>
    </location>
    <ligand>
        <name>Mg(2+)</name>
        <dbReference type="ChEBI" id="CHEBI:18420"/>
        <label>3</label>
    </ligand>
</feature>
<dbReference type="NCBIfam" id="TIGR01379">
    <property type="entry name" value="thiL"/>
    <property type="match status" value="1"/>
</dbReference>
<feature type="binding site" evidence="1">
    <location>
        <position position="72"/>
    </location>
    <ligand>
        <name>Mg(2+)</name>
        <dbReference type="ChEBI" id="CHEBI:18420"/>
        <label>4</label>
    </ligand>
</feature>
<keyword evidence="1" id="KW-0808">Transferase</keyword>
<reference evidence="4 5" key="1">
    <citation type="submission" date="2016-10" db="EMBL/GenBank/DDBJ databases">
        <authorList>
            <person name="de Groot N.N."/>
        </authorList>
    </citation>
    <scope>NUCLEOTIDE SEQUENCE [LARGE SCALE GENOMIC DNA]</scope>
    <source>
        <strain evidence="4 5">CGMCC 1.10434</strain>
    </source>
</reference>
<dbReference type="InterPro" id="IPR006283">
    <property type="entry name" value="ThiL-like"/>
</dbReference>
<feature type="binding site" evidence="1">
    <location>
        <position position="27"/>
    </location>
    <ligand>
        <name>Mg(2+)</name>
        <dbReference type="ChEBI" id="CHEBI:18420"/>
        <label>3</label>
    </ligand>
</feature>
<feature type="binding site" evidence="1">
    <location>
        <position position="120"/>
    </location>
    <ligand>
        <name>Mg(2+)</name>
        <dbReference type="ChEBI" id="CHEBI:18420"/>
        <label>1</label>
    </ligand>
</feature>
<dbReference type="AlphaFoldDB" id="A0A1H8KXT9"/>
<dbReference type="InterPro" id="IPR036676">
    <property type="entry name" value="PurM-like_C_sf"/>
</dbReference>
<comment type="function">
    <text evidence="1">Catalyzes the ATP-dependent phosphorylation of thiamine-monophosphate (TMP) to form thiamine-pyrophosphate (TPP), the active form of vitamin B1.</text>
</comment>
<comment type="similarity">
    <text evidence="1">Belongs to the thiamine-monophosphate kinase family.</text>
</comment>
<comment type="miscellaneous">
    <text evidence="1">Reaction mechanism of ThiL seems to utilize a direct, inline transfer of the gamma-phosphate of ATP to TMP rather than a phosphorylated enzyme intermediate.</text>
</comment>
<dbReference type="InterPro" id="IPR010918">
    <property type="entry name" value="PurM-like_C_dom"/>
</dbReference>
<dbReference type="Proteomes" id="UP000199300">
    <property type="component" value="Unassembled WGS sequence"/>
</dbReference>
<dbReference type="PANTHER" id="PTHR30270:SF0">
    <property type="entry name" value="THIAMINE-MONOPHOSPHATE KINASE"/>
    <property type="match status" value="1"/>
</dbReference>
<name>A0A1H8KXT9_9BACI</name>
<dbReference type="GO" id="GO:0009030">
    <property type="term" value="F:thiamine-phosphate kinase activity"/>
    <property type="evidence" value="ECO:0007669"/>
    <property type="project" value="UniProtKB-UniRule"/>
</dbReference>
<keyword evidence="1" id="KW-0479">Metal-binding</keyword>
<dbReference type="GO" id="GO:0009228">
    <property type="term" value="P:thiamine biosynthetic process"/>
    <property type="evidence" value="ECO:0007669"/>
    <property type="project" value="UniProtKB-KW"/>
</dbReference>
<dbReference type="SUPFAM" id="SSF56042">
    <property type="entry name" value="PurM C-terminal domain-like"/>
    <property type="match status" value="1"/>
</dbReference>
<feature type="binding site" evidence="1">
    <location>
        <position position="321"/>
    </location>
    <ligand>
        <name>substrate</name>
    </ligand>
</feature>
<dbReference type="Pfam" id="PF00586">
    <property type="entry name" value="AIRS"/>
    <property type="match status" value="1"/>
</dbReference>
<feature type="binding site" evidence="1">
    <location>
        <begin position="119"/>
        <end position="120"/>
    </location>
    <ligand>
        <name>ATP</name>
        <dbReference type="ChEBI" id="CHEBI:30616"/>
    </ligand>
</feature>
<feature type="binding site" evidence="1">
    <location>
        <position position="50"/>
    </location>
    <ligand>
        <name>substrate</name>
    </ligand>
</feature>
<dbReference type="OrthoDB" id="9802811at2"/>
<dbReference type="UniPathway" id="UPA00060">
    <property type="reaction ID" value="UER00142"/>
</dbReference>
<feature type="binding site" evidence="1">
    <location>
        <position position="213"/>
    </location>
    <ligand>
        <name>ATP</name>
        <dbReference type="ChEBI" id="CHEBI:30616"/>
    </ligand>
</feature>
<dbReference type="InterPro" id="IPR036921">
    <property type="entry name" value="PurM-like_N_sf"/>
</dbReference>
<evidence type="ECO:0000259" key="3">
    <source>
        <dbReference type="Pfam" id="PF02769"/>
    </source>
</evidence>
<evidence type="ECO:0000313" key="5">
    <source>
        <dbReference type="Proteomes" id="UP000199300"/>
    </source>
</evidence>
<dbReference type="CDD" id="cd02194">
    <property type="entry name" value="ThiL"/>
    <property type="match status" value="1"/>
</dbReference>
<dbReference type="Gene3D" id="3.30.1330.10">
    <property type="entry name" value="PurM-like, N-terminal domain"/>
    <property type="match status" value="1"/>
</dbReference>